<evidence type="ECO:0000313" key="2">
    <source>
        <dbReference type="EMBL" id="GGU52387.1"/>
    </source>
</evidence>
<dbReference type="NCBIfam" id="TIGR01764">
    <property type="entry name" value="excise"/>
    <property type="match status" value="1"/>
</dbReference>
<dbReference type="InterPro" id="IPR009061">
    <property type="entry name" value="DNA-bd_dom_put_sf"/>
</dbReference>
<sequence>MLRVKEVATRLKVHPATVYRWIKDGHLEAVRYGKPQVAGAVTRGPGGAIRVPESALAAFTPPPEAEAA</sequence>
<dbReference type="SUPFAM" id="SSF46955">
    <property type="entry name" value="Putative DNA-binding domain"/>
    <property type="match status" value="1"/>
</dbReference>
<reference evidence="2" key="1">
    <citation type="journal article" date="2014" name="Int. J. Syst. Evol. Microbiol.">
        <title>Complete genome sequence of Corynebacterium casei LMG S-19264T (=DSM 44701T), isolated from a smear-ripened cheese.</title>
        <authorList>
            <consortium name="US DOE Joint Genome Institute (JGI-PGF)"/>
            <person name="Walter F."/>
            <person name="Albersmeier A."/>
            <person name="Kalinowski J."/>
            <person name="Ruckert C."/>
        </authorList>
    </citation>
    <scope>NUCLEOTIDE SEQUENCE</scope>
    <source>
        <strain evidence="2">JCM 4391</strain>
    </source>
</reference>
<dbReference type="Proteomes" id="UP000636661">
    <property type="component" value="Unassembled WGS sequence"/>
</dbReference>
<dbReference type="EMBL" id="BMTP01000012">
    <property type="protein sequence ID" value="GGU52387.1"/>
    <property type="molecule type" value="Genomic_DNA"/>
</dbReference>
<dbReference type="RefSeq" id="WP_189552906.1">
    <property type="nucleotide sequence ID" value="NZ_BMTP01000012.1"/>
</dbReference>
<keyword evidence="3" id="KW-1185">Reference proteome</keyword>
<evidence type="ECO:0000313" key="3">
    <source>
        <dbReference type="Proteomes" id="UP000636661"/>
    </source>
</evidence>
<evidence type="ECO:0000259" key="1">
    <source>
        <dbReference type="Pfam" id="PF12728"/>
    </source>
</evidence>
<dbReference type="InterPro" id="IPR010093">
    <property type="entry name" value="SinI_DNA-bd"/>
</dbReference>
<protein>
    <recommendedName>
        <fullName evidence="1">Helix-turn-helix domain-containing protein</fullName>
    </recommendedName>
</protein>
<reference evidence="2" key="2">
    <citation type="submission" date="2020-09" db="EMBL/GenBank/DDBJ databases">
        <authorList>
            <person name="Sun Q."/>
            <person name="Ohkuma M."/>
        </authorList>
    </citation>
    <scope>NUCLEOTIDE SEQUENCE</scope>
    <source>
        <strain evidence="2">JCM 4391</strain>
    </source>
</reference>
<name>A0A918I2E3_9ACTN</name>
<dbReference type="Gene3D" id="1.10.1660.10">
    <property type="match status" value="1"/>
</dbReference>
<dbReference type="AlphaFoldDB" id="A0A918I2E3"/>
<feature type="domain" description="Helix-turn-helix" evidence="1">
    <location>
        <begin position="1"/>
        <end position="59"/>
    </location>
</feature>
<accession>A0A918I2E3</accession>
<dbReference type="Pfam" id="PF12728">
    <property type="entry name" value="HTH_17"/>
    <property type="match status" value="1"/>
</dbReference>
<comment type="caution">
    <text evidence="2">The sequence shown here is derived from an EMBL/GenBank/DDBJ whole genome shotgun (WGS) entry which is preliminary data.</text>
</comment>
<proteinExistence type="predicted"/>
<organism evidence="2 3">
    <name type="scientific">Streptomyces lavendofoliae</name>
    <dbReference type="NCBI Taxonomy" id="67314"/>
    <lineage>
        <taxon>Bacteria</taxon>
        <taxon>Bacillati</taxon>
        <taxon>Actinomycetota</taxon>
        <taxon>Actinomycetes</taxon>
        <taxon>Kitasatosporales</taxon>
        <taxon>Streptomycetaceae</taxon>
        <taxon>Streptomyces</taxon>
    </lineage>
</organism>
<dbReference type="InterPro" id="IPR041657">
    <property type="entry name" value="HTH_17"/>
</dbReference>
<gene>
    <name evidence="2" type="ORF">GCM10010274_46630</name>
</gene>
<dbReference type="GO" id="GO:0003677">
    <property type="term" value="F:DNA binding"/>
    <property type="evidence" value="ECO:0007669"/>
    <property type="project" value="InterPro"/>
</dbReference>